<dbReference type="KEGG" id="dcr:108203064"/>
<dbReference type="PANTHER" id="PTHR37888:SF11">
    <property type="entry name" value="DNA-BINDING BROMODOMAIN-CONTAINING PROTEIN"/>
    <property type="match status" value="1"/>
</dbReference>
<feature type="compositionally biased region" description="Basic and acidic residues" evidence="3">
    <location>
        <begin position="122"/>
        <end position="148"/>
    </location>
</feature>
<feature type="compositionally biased region" description="Low complexity" evidence="3">
    <location>
        <begin position="502"/>
        <end position="527"/>
    </location>
</feature>
<dbReference type="Gene3D" id="1.20.920.10">
    <property type="entry name" value="Bromodomain-like"/>
    <property type="match status" value="1"/>
</dbReference>
<evidence type="ECO:0000256" key="2">
    <source>
        <dbReference type="PROSITE-ProRule" id="PRU00035"/>
    </source>
</evidence>
<dbReference type="SMART" id="SM00297">
    <property type="entry name" value="BROMO"/>
    <property type="match status" value="1"/>
</dbReference>
<name>A0A175YGP3_DAUCS</name>
<feature type="compositionally biased region" description="Basic and acidic residues" evidence="3">
    <location>
        <begin position="557"/>
        <end position="566"/>
    </location>
</feature>
<feature type="compositionally biased region" description="Basic and acidic residues" evidence="3">
    <location>
        <begin position="175"/>
        <end position="198"/>
    </location>
</feature>
<keyword evidence="1 2" id="KW-0103">Bromodomain</keyword>
<feature type="compositionally biased region" description="Polar residues" evidence="3">
    <location>
        <begin position="394"/>
        <end position="405"/>
    </location>
</feature>
<dbReference type="OrthoDB" id="1742084at2759"/>
<dbReference type="AlphaFoldDB" id="A0A175YGP3"/>
<sequence>MTNKIEGQNNNQSQSIWTTWEDLLLSSAVRRYGLSDWSTVATELQSRVNNNQFTPQFCADKFSDLKRRFDVSGDGENVAGDGENVAVPWLDELKNLRIKELKEIVQGRGVSIQSLNLKVKRLEEERERSGKEDGSDKQKPDLEAERSENVQNDENDVVMAEKDEKIGEVAGDSVSGDRSERENRSVNESNSTEKKRMETGPVRTGGDKPVGPVQADSWNDSSKPSDEKKAENESVKVVESAGGESKGGKDSNEAQSSASLTRKSRSSTSNSGGGDERMTSKTTSRDSVKNTEQLNRFLNSIRSSKNGPVFEARLQSQKTEKYNSIIRQHVDLETIQSRVNNGSYSSCTTKFYLDLLLLFNNAIVFYPKSSPESTAAVDLRKFVLKGLNKKRGAKQSNPSPESGPTTLLKIKSDPERSDSLLAKQKNSAPFIVCRKRSSITSKPSASNKPQKPEDKQVLDTKQPPARPSSSAKPSSSSPNEEESLLKLNPKEKPVTGARSMRRSSSARINNASAKNTANTTVKTPVTSPSMNPGSSTAKGSEGSKADNKKKTNPLLVKKREAADFLKRIKKSSPAKGTLLDTLKNLPENSNSSSKRETREQPKKKVVDERKESTRGRQKGRGGGKRAKEEEASQSKRNVGRPPKRGRDDGVASGKRGKEIVEEEVVAKRPNKRSKR</sequence>
<keyword evidence="8" id="KW-1185">Reference proteome</keyword>
<feature type="compositionally biased region" description="Low complexity" evidence="3">
    <location>
        <begin position="256"/>
        <end position="270"/>
    </location>
</feature>
<dbReference type="InterPro" id="IPR009057">
    <property type="entry name" value="Homeodomain-like_sf"/>
</dbReference>
<reference evidence="6" key="1">
    <citation type="journal article" date="2016" name="Nat. Genet.">
        <title>A high-quality carrot genome assembly provides new insights into carotenoid accumulation and asterid genome evolution.</title>
        <authorList>
            <person name="Iorizzo M."/>
            <person name="Ellison S."/>
            <person name="Senalik D."/>
            <person name="Zeng P."/>
            <person name="Satapoomin P."/>
            <person name="Huang J."/>
            <person name="Bowman M."/>
            <person name="Iovene M."/>
            <person name="Sanseverino W."/>
            <person name="Cavagnaro P."/>
            <person name="Yildiz M."/>
            <person name="Macko-Podgorni A."/>
            <person name="Moranska E."/>
            <person name="Grzebelus E."/>
            <person name="Grzebelus D."/>
            <person name="Ashrafi H."/>
            <person name="Zheng Z."/>
            <person name="Cheng S."/>
            <person name="Spooner D."/>
            <person name="Van Deynze A."/>
            <person name="Simon P."/>
        </authorList>
    </citation>
    <scope>NUCLEOTIDE SEQUENCE [LARGE SCALE GENOMIC DNA]</scope>
    <source>
        <tissue evidence="6">Leaf</tissue>
    </source>
</reference>
<feature type="compositionally biased region" description="Basic residues" evidence="3">
    <location>
        <begin position="615"/>
        <end position="624"/>
    </location>
</feature>
<feature type="region of interest" description="Disordered" evidence="3">
    <location>
        <begin position="390"/>
        <end position="410"/>
    </location>
</feature>
<evidence type="ECO:0000259" key="5">
    <source>
        <dbReference type="PROSITE" id="PS50090"/>
    </source>
</evidence>
<dbReference type="PROSITE" id="PS50014">
    <property type="entry name" value="BROMODOMAIN_2"/>
    <property type="match status" value="1"/>
</dbReference>
<dbReference type="SUPFAM" id="SSF46689">
    <property type="entry name" value="Homeodomain-like"/>
    <property type="match status" value="1"/>
</dbReference>
<feature type="compositionally biased region" description="Low complexity" evidence="3">
    <location>
        <begin position="467"/>
        <end position="478"/>
    </location>
</feature>
<dbReference type="CDD" id="cd04369">
    <property type="entry name" value="Bromodomain"/>
    <property type="match status" value="1"/>
</dbReference>
<dbReference type="InterPro" id="IPR001487">
    <property type="entry name" value="Bromodomain"/>
</dbReference>
<dbReference type="CDD" id="cd00167">
    <property type="entry name" value="SANT"/>
    <property type="match status" value="1"/>
</dbReference>
<feature type="compositionally biased region" description="Basic and acidic residues" evidence="3">
    <location>
        <begin position="593"/>
        <end position="614"/>
    </location>
</feature>
<dbReference type="Proteomes" id="UP000077755">
    <property type="component" value="Chromosome 9"/>
</dbReference>
<evidence type="ECO:0000256" key="3">
    <source>
        <dbReference type="SAM" id="MobiDB-lite"/>
    </source>
</evidence>
<feature type="domain" description="Myb-like" evidence="5">
    <location>
        <begin position="9"/>
        <end position="66"/>
    </location>
</feature>
<dbReference type="PROSITE" id="PS50090">
    <property type="entry name" value="MYB_LIKE"/>
    <property type="match status" value="1"/>
</dbReference>
<gene>
    <name evidence="6" type="ORF">DCAR_029605</name>
    <name evidence="7" type="ORF">DCAR_0934111</name>
</gene>
<feature type="region of interest" description="Disordered" evidence="3">
    <location>
        <begin position="122"/>
        <end position="292"/>
    </location>
</feature>
<dbReference type="Gramene" id="KZM81992">
    <property type="protein sequence ID" value="KZM81992"/>
    <property type="gene ID" value="DCAR_029605"/>
</dbReference>
<dbReference type="Pfam" id="PF00439">
    <property type="entry name" value="Bromodomain"/>
    <property type="match status" value="1"/>
</dbReference>
<protein>
    <recommendedName>
        <fullName evidence="9">Bromo domain-containing protein</fullName>
    </recommendedName>
</protein>
<dbReference type="OMA" id="HCEQKFH"/>
<feature type="region of interest" description="Disordered" evidence="3">
    <location>
        <begin position="432"/>
        <end position="675"/>
    </location>
</feature>
<evidence type="ECO:0000256" key="1">
    <source>
        <dbReference type="ARBA" id="ARBA00023117"/>
    </source>
</evidence>
<feature type="compositionally biased region" description="Basic and acidic residues" evidence="3">
    <location>
        <begin position="644"/>
        <end position="659"/>
    </location>
</feature>
<dbReference type="SUPFAM" id="SSF47370">
    <property type="entry name" value="Bromodomain"/>
    <property type="match status" value="1"/>
</dbReference>
<evidence type="ECO:0000313" key="6">
    <source>
        <dbReference type="EMBL" id="KZM81992.1"/>
    </source>
</evidence>
<dbReference type="InterPro" id="IPR036427">
    <property type="entry name" value="Bromodomain-like_sf"/>
</dbReference>
<feature type="domain" description="Bromo" evidence="4">
    <location>
        <begin position="302"/>
        <end position="373"/>
    </location>
</feature>
<feature type="compositionally biased region" description="Polar residues" evidence="3">
    <location>
        <begin position="528"/>
        <end position="538"/>
    </location>
</feature>
<accession>A0A175YGP3</accession>
<dbReference type="EMBL" id="LNRQ01000009">
    <property type="protein sequence ID" value="KZM81992.1"/>
    <property type="molecule type" value="Genomic_DNA"/>
</dbReference>
<dbReference type="EMBL" id="CP093351">
    <property type="protein sequence ID" value="WOH14591.1"/>
    <property type="molecule type" value="Genomic_DNA"/>
</dbReference>
<proteinExistence type="predicted"/>
<dbReference type="Pfam" id="PF00249">
    <property type="entry name" value="Myb_DNA-binding"/>
    <property type="match status" value="1"/>
</dbReference>
<evidence type="ECO:0000313" key="7">
    <source>
        <dbReference type="EMBL" id="WOH14591.1"/>
    </source>
</evidence>
<organism evidence="6">
    <name type="scientific">Daucus carota subsp. sativus</name>
    <name type="common">Carrot</name>
    <dbReference type="NCBI Taxonomy" id="79200"/>
    <lineage>
        <taxon>Eukaryota</taxon>
        <taxon>Viridiplantae</taxon>
        <taxon>Streptophyta</taxon>
        <taxon>Embryophyta</taxon>
        <taxon>Tracheophyta</taxon>
        <taxon>Spermatophyta</taxon>
        <taxon>Magnoliopsida</taxon>
        <taxon>eudicotyledons</taxon>
        <taxon>Gunneridae</taxon>
        <taxon>Pentapetalae</taxon>
        <taxon>asterids</taxon>
        <taxon>campanulids</taxon>
        <taxon>Apiales</taxon>
        <taxon>Apiaceae</taxon>
        <taxon>Apioideae</taxon>
        <taxon>Scandiceae</taxon>
        <taxon>Daucinae</taxon>
        <taxon>Daucus</taxon>
        <taxon>Daucus sect. Daucus</taxon>
    </lineage>
</organism>
<dbReference type="PANTHER" id="PTHR37888">
    <property type="entry name" value="DNA-BINDING BROMODOMAIN-CONTAINING PROTEIN"/>
    <property type="match status" value="1"/>
</dbReference>
<evidence type="ECO:0000259" key="4">
    <source>
        <dbReference type="PROSITE" id="PS50014"/>
    </source>
</evidence>
<feature type="compositionally biased region" description="Basic and acidic residues" evidence="3">
    <location>
        <begin position="223"/>
        <end position="236"/>
    </location>
</feature>
<evidence type="ECO:0000313" key="8">
    <source>
        <dbReference type="Proteomes" id="UP000077755"/>
    </source>
</evidence>
<dbReference type="InterPro" id="IPR001005">
    <property type="entry name" value="SANT/Myb"/>
</dbReference>
<evidence type="ECO:0008006" key="9">
    <source>
        <dbReference type="Google" id="ProtNLM"/>
    </source>
</evidence>
<dbReference type="Gene3D" id="1.10.10.60">
    <property type="entry name" value="Homeodomain-like"/>
    <property type="match status" value="1"/>
</dbReference>
<feature type="compositionally biased region" description="Polar residues" evidence="3">
    <location>
        <begin position="438"/>
        <end position="449"/>
    </location>
</feature>
<reference evidence="7" key="2">
    <citation type="submission" date="2022-03" db="EMBL/GenBank/DDBJ databases">
        <title>Draft title - Genomic analysis of global carrot germplasm unveils the trajectory of domestication and the origin of high carotenoid orange carrot.</title>
        <authorList>
            <person name="Iorizzo M."/>
            <person name="Ellison S."/>
            <person name="Senalik D."/>
            <person name="Macko-Podgorni A."/>
            <person name="Grzebelus D."/>
            <person name="Bostan H."/>
            <person name="Rolling W."/>
            <person name="Curaba J."/>
            <person name="Simon P."/>
        </authorList>
    </citation>
    <scope>NUCLEOTIDE SEQUENCE</scope>
    <source>
        <tissue evidence="7">Leaf</tissue>
    </source>
</reference>
<feature type="compositionally biased region" description="Basic and acidic residues" evidence="3">
    <location>
        <begin position="274"/>
        <end position="289"/>
    </location>
</feature>